<dbReference type="PANTHER" id="PTHR30304:SF0">
    <property type="entry name" value="D-TAGATOSE-1,6-BISPHOSPHATE ALDOLASE SUBUNIT GATY-RELATED"/>
    <property type="match status" value="1"/>
</dbReference>
<dbReference type="InterPro" id="IPR050246">
    <property type="entry name" value="Class_II_FBP_aldolase"/>
</dbReference>
<dbReference type="Pfam" id="PF01116">
    <property type="entry name" value="F_bP_aldolase"/>
    <property type="match status" value="1"/>
</dbReference>
<dbReference type="EMBL" id="JACRIW010000004">
    <property type="protein sequence ID" value="MBI5167904.1"/>
    <property type="molecule type" value="Genomic_DNA"/>
</dbReference>
<dbReference type="Gene3D" id="3.20.20.70">
    <property type="entry name" value="Aldolase class I"/>
    <property type="match status" value="1"/>
</dbReference>
<organism evidence="1 2">
    <name type="scientific">Eiseniibacteriota bacterium</name>
    <dbReference type="NCBI Taxonomy" id="2212470"/>
    <lineage>
        <taxon>Bacteria</taxon>
        <taxon>Candidatus Eiseniibacteriota</taxon>
    </lineage>
</organism>
<dbReference type="GO" id="GO:0008270">
    <property type="term" value="F:zinc ion binding"/>
    <property type="evidence" value="ECO:0007669"/>
    <property type="project" value="InterPro"/>
</dbReference>
<dbReference type="SUPFAM" id="SSF51569">
    <property type="entry name" value="Aldolase"/>
    <property type="match status" value="1"/>
</dbReference>
<dbReference type="InterPro" id="IPR013785">
    <property type="entry name" value="Aldolase_TIM"/>
</dbReference>
<name>A0A933SDB9_UNCEI</name>
<dbReference type="GO" id="GO:0016832">
    <property type="term" value="F:aldehyde-lyase activity"/>
    <property type="evidence" value="ECO:0007669"/>
    <property type="project" value="InterPro"/>
</dbReference>
<protein>
    <submittedName>
        <fullName evidence="1">Class II fructose-bisphosphate aldolase</fullName>
    </submittedName>
</protein>
<evidence type="ECO:0000313" key="1">
    <source>
        <dbReference type="EMBL" id="MBI5167904.1"/>
    </source>
</evidence>
<comment type="caution">
    <text evidence="1">The sequence shown here is derived from an EMBL/GenBank/DDBJ whole genome shotgun (WGS) entry which is preliminary data.</text>
</comment>
<sequence length="466" mass="50432">MSLELKNLDEVRQAIAVLVTNNMDALDRLVWTGVFGTGEVRDAARQGVFDQCRSVGIYPASIHNLYMARGRGEVPATFTVPAINIRGITYDTARALFRARKALDAGAVLIEIARSEISYTDQRPLEYTFVLLAAALREGWRGPVFIQGDHFQINAKRYAADAKAEMQTVLDLSAEAIKAGFYNIDVDTSTLVDLDKPTHAEQQQLNGTLCAEITAFIRKAEPAGVHVSVGGEIGEVGGKNSTAEELEAFVDVFNAALAKAAPGKPGMSKISIQTGTSHGGIPLPDGTIAKVKLDFDTLEALSKLSREKYGFAGAVQHGASTLPSELFGEFPKRGACEIHLATEFQNMIFDHPAFPAELKNTIYAKLRETEAGERKATDTDEQFFYKTRKKALGGFKKELWGMAPSVRQAIGEALEQRFTFLLTQLKANQTGEVAAKYCPFVPGSFPTADASMGAGKGPEDVTGLSD</sequence>
<dbReference type="PANTHER" id="PTHR30304">
    <property type="entry name" value="D-TAGATOSE-1,6-BISPHOSPHATE ALDOLASE"/>
    <property type="match status" value="1"/>
</dbReference>
<proteinExistence type="predicted"/>
<dbReference type="GO" id="GO:0005975">
    <property type="term" value="P:carbohydrate metabolic process"/>
    <property type="evidence" value="ECO:0007669"/>
    <property type="project" value="InterPro"/>
</dbReference>
<dbReference type="AlphaFoldDB" id="A0A933SDB9"/>
<reference evidence="1" key="1">
    <citation type="submission" date="2020-07" db="EMBL/GenBank/DDBJ databases">
        <title>Huge and variable diversity of episymbiotic CPR bacteria and DPANN archaea in groundwater ecosystems.</title>
        <authorList>
            <person name="He C.Y."/>
            <person name="Keren R."/>
            <person name="Whittaker M."/>
            <person name="Farag I.F."/>
            <person name="Doudna J."/>
            <person name="Cate J.H.D."/>
            <person name="Banfield J.F."/>
        </authorList>
    </citation>
    <scope>NUCLEOTIDE SEQUENCE</scope>
    <source>
        <strain evidence="1">NC_groundwater_1813_Pr3_B-0.1um_71_17</strain>
    </source>
</reference>
<dbReference type="Proteomes" id="UP000696931">
    <property type="component" value="Unassembled WGS sequence"/>
</dbReference>
<evidence type="ECO:0000313" key="2">
    <source>
        <dbReference type="Proteomes" id="UP000696931"/>
    </source>
</evidence>
<gene>
    <name evidence="1" type="ORF">HZA61_00305</name>
</gene>
<dbReference type="InterPro" id="IPR000771">
    <property type="entry name" value="FBA_II"/>
</dbReference>
<accession>A0A933SDB9</accession>